<evidence type="ECO:0000313" key="6">
    <source>
        <dbReference type="Proteomes" id="UP000588186"/>
    </source>
</evidence>
<evidence type="ECO:0000256" key="1">
    <source>
        <dbReference type="ARBA" id="ARBA00022490"/>
    </source>
</evidence>
<protein>
    <submittedName>
        <fullName evidence="5">Segregation and condensation protein B</fullName>
    </submittedName>
</protein>
<dbReference type="GO" id="GO:0051301">
    <property type="term" value="P:cell division"/>
    <property type="evidence" value="ECO:0007669"/>
    <property type="project" value="UniProtKB-KW"/>
</dbReference>
<dbReference type="AlphaFoldDB" id="A0A6V7RFG7"/>
<sequence>MELTKIDIIEGLLYIAGDSGIHEKTLIEHVPITKEQLEKVVDSYNKSNFVIDQHGNTYFLKTTKKMSKYIERLLDSAPKNKLSNAALEVLAIIAYNQPVARGMIEELRGVSPDGPLNTLLSKRLIERVHFDEDRRTFFKTTQRFLEVFDLKSIDELPTAETIEEQEHIDLFFSNLQGEME</sequence>
<dbReference type="NCBIfam" id="TIGR00281">
    <property type="entry name" value="SMC-Scp complex subunit ScpB"/>
    <property type="match status" value="1"/>
</dbReference>
<keyword evidence="3" id="KW-0159">Chromosome partition</keyword>
<reference evidence="5 6" key="1">
    <citation type="submission" date="2020-07" db="EMBL/GenBank/DDBJ databases">
        <authorList>
            <person name="Criscuolo A."/>
        </authorList>
    </citation>
    <scope>NUCLEOTIDE SEQUENCE [LARGE SCALE GENOMIC DNA]</scope>
    <source>
        <strain evidence="5">CIP107946</strain>
    </source>
</reference>
<gene>
    <name evidence="5" type="primary">scpB</name>
    <name evidence="5" type="ORF">JEOPIN946_01094</name>
</gene>
<dbReference type="RefSeq" id="WP_186077570.1">
    <property type="nucleotide sequence ID" value="NZ_CAJEWB010000010.1"/>
</dbReference>
<evidence type="ECO:0000256" key="4">
    <source>
        <dbReference type="ARBA" id="ARBA00023306"/>
    </source>
</evidence>
<dbReference type="SUPFAM" id="SSF46785">
    <property type="entry name" value="Winged helix' DNA-binding domain"/>
    <property type="match status" value="2"/>
</dbReference>
<dbReference type="InterPro" id="IPR005234">
    <property type="entry name" value="ScpB_csome_segregation"/>
</dbReference>
<keyword evidence="1" id="KW-0963">Cytoplasm</keyword>
<name>A0A6V7RFG7_9BACL</name>
<dbReference type="InterPro" id="IPR036390">
    <property type="entry name" value="WH_DNA-bd_sf"/>
</dbReference>
<dbReference type="PIRSF" id="PIRSF019345">
    <property type="entry name" value="ScpB"/>
    <property type="match status" value="1"/>
</dbReference>
<keyword evidence="4" id="KW-0131">Cell cycle</keyword>
<evidence type="ECO:0000256" key="2">
    <source>
        <dbReference type="ARBA" id="ARBA00022618"/>
    </source>
</evidence>
<comment type="caution">
    <text evidence="5">The sequence shown here is derived from an EMBL/GenBank/DDBJ whole genome shotgun (WGS) entry which is preliminary data.</text>
</comment>
<dbReference type="GO" id="GO:0051304">
    <property type="term" value="P:chromosome separation"/>
    <property type="evidence" value="ECO:0007669"/>
    <property type="project" value="InterPro"/>
</dbReference>
<proteinExistence type="predicted"/>
<dbReference type="InterPro" id="IPR036388">
    <property type="entry name" value="WH-like_DNA-bd_sf"/>
</dbReference>
<accession>A0A6V7RFG7</accession>
<dbReference type="PANTHER" id="PTHR34298">
    <property type="entry name" value="SEGREGATION AND CONDENSATION PROTEIN B"/>
    <property type="match status" value="1"/>
</dbReference>
<dbReference type="Pfam" id="PF04079">
    <property type="entry name" value="SMC_ScpB"/>
    <property type="match status" value="1"/>
</dbReference>
<keyword evidence="2" id="KW-0132">Cell division</keyword>
<organism evidence="5 6">
    <name type="scientific">Phocicoccus pinnipedialis</name>
    <dbReference type="NCBI Taxonomy" id="110845"/>
    <lineage>
        <taxon>Bacteria</taxon>
        <taxon>Bacillati</taxon>
        <taxon>Bacillota</taxon>
        <taxon>Bacilli</taxon>
        <taxon>Bacillales</taxon>
        <taxon>Salinicoccaceae</taxon>
        <taxon>Phocicoccus</taxon>
    </lineage>
</organism>
<dbReference type="Gene3D" id="1.10.10.10">
    <property type="entry name" value="Winged helix-like DNA-binding domain superfamily/Winged helix DNA-binding domain"/>
    <property type="match status" value="2"/>
</dbReference>
<dbReference type="PANTHER" id="PTHR34298:SF2">
    <property type="entry name" value="SEGREGATION AND CONDENSATION PROTEIN B"/>
    <property type="match status" value="1"/>
</dbReference>
<dbReference type="EMBL" id="CAJEWB010000010">
    <property type="protein sequence ID" value="CAD2075764.1"/>
    <property type="molecule type" value="Genomic_DNA"/>
</dbReference>
<evidence type="ECO:0000313" key="5">
    <source>
        <dbReference type="EMBL" id="CAD2075764.1"/>
    </source>
</evidence>
<dbReference type="Proteomes" id="UP000588186">
    <property type="component" value="Unassembled WGS sequence"/>
</dbReference>
<evidence type="ECO:0000256" key="3">
    <source>
        <dbReference type="ARBA" id="ARBA00022829"/>
    </source>
</evidence>
<keyword evidence="6" id="KW-1185">Reference proteome</keyword>